<gene>
    <name evidence="2" type="ORF">K444DRAFT_184429</name>
</gene>
<dbReference type="RefSeq" id="XP_024742555.1">
    <property type="nucleotide sequence ID" value="XM_024870857.1"/>
</dbReference>
<feature type="signal peptide" evidence="1">
    <location>
        <begin position="1"/>
        <end position="21"/>
    </location>
</feature>
<organism evidence="2 3">
    <name type="scientific">Hyaloscypha bicolor E</name>
    <dbReference type="NCBI Taxonomy" id="1095630"/>
    <lineage>
        <taxon>Eukaryota</taxon>
        <taxon>Fungi</taxon>
        <taxon>Dikarya</taxon>
        <taxon>Ascomycota</taxon>
        <taxon>Pezizomycotina</taxon>
        <taxon>Leotiomycetes</taxon>
        <taxon>Helotiales</taxon>
        <taxon>Hyaloscyphaceae</taxon>
        <taxon>Hyaloscypha</taxon>
        <taxon>Hyaloscypha bicolor</taxon>
    </lineage>
</organism>
<keyword evidence="1" id="KW-0732">Signal</keyword>
<feature type="chain" id="PRO_5014317057" evidence="1">
    <location>
        <begin position="22"/>
        <end position="237"/>
    </location>
</feature>
<dbReference type="STRING" id="1095630.A0A2J6TRK3"/>
<keyword evidence="3" id="KW-1185">Reference proteome</keyword>
<evidence type="ECO:0000256" key="1">
    <source>
        <dbReference type="SAM" id="SignalP"/>
    </source>
</evidence>
<sequence length="237" mass="25671">MKAFSTTLPIAVLALAPKVSALFQLEVEYSDLMVPVGNVNLFHAVWEVLYTQSDQYGGLSDLTYPAYTTKCGDHGADPDLSVTIQLDGQWGNVDNISGWTMRDALVQAAWKTVDELSKPTGYDVYTECWGTTWQEGIPYDNNAPCGAPNKPRCLCDIISAQCLNHSWGHQIPSKVKVQTYDNNGVLLPDNYVMTFSSSSSPAGGGCGKYGAIAEVLASFVPGVGPFFEKGIKIACRQ</sequence>
<proteinExistence type="predicted"/>
<dbReference type="OrthoDB" id="3908196at2759"/>
<dbReference type="GeneID" id="36578939"/>
<accession>A0A2J6TRK3</accession>
<reference evidence="2 3" key="1">
    <citation type="submission" date="2016-04" db="EMBL/GenBank/DDBJ databases">
        <title>A degradative enzymes factory behind the ericoid mycorrhizal symbiosis.</title>
        <authorList>
            <consortium name="DOE Joint Genome Institute"/>
            <person name="Martino E."/>
            <person name="Morin E."/>
            <person name="Grelet G."/>
            <person name="Kuo A."/>
            <person name="Kohler A."/>
            <person name="Daghino S."/>
            <person name="Barry K."/>
            <person name="Choi C."/>
            <person name="Cichocki N."/>
            <person name="Clum A."/>
            <person name="Copeland A."/>
            <person name="Hainaut M."/>
            <person name="Haridas S."/>
            <person name="Labutti K."/>
            <person name="Lindquist E."/>
            <person name="Lipzen A."/>
            <person name="Khouja H.-R."/>
            <person name="Murat C."/>
            <person name="Ohm R."/>
            <person name="Olson A."/>
            <person name="Spatafora J."/>
            <person name="Veneault-Fourrey C."/>
            <person name="Henrissat B."/>
            <person name="Grigoriev I."/>
            <person name="Martin F."/>
            <person name="Perotto S."/>
        </authorList>
    </citation>
    <scope>NUCLEOTIDE SEQUENCE [LARGE SCALE GENOMIC DNA]</scope>
    <source>
        <strain evidence="2 3">E</strain>
    </source>
</reference>
<evidence type="ECO:0000313" key="3">
    <source>
        <dbReference type="Proteomes" id="UP000235371"/>
    </source>
</evidence>
<dbReference type="Proteomes" id="UP000235371">
    <property type="component" value="Unassembled WGS sequence"/>
</dbReference>
<evidence type="ECO:0000313" key="2">
    <source>
        <dbReference type="EMBL" id="PMD65651.1"/>
    </source>
</evidence>
<name>A0A2J6TRK3_9HELO</name>
<dbReference type="EMBL" id="KZ613746">
    <property type="protein sequence ID" value="PMD65651.1"/>
    <property type="molecule type" value="Genomic_DNA"/>
</dbReference>
<dbReference type="InParanoid" id="A0A2J6TRK3"/>
<protein>
    <submittedName>
        <fullName evidence="2">Uncharacterized protein</fullName>
    </submittedName>
</protein>
<dbReference type="AlphaFoldDB" id="A0A2J6TRK3"/>